<dbReference type="AlphaFoldDB" id="A0A1Y2KWL6"/>
<dbReference type="STRING" id="1293891.TMES_18485"/>
<dbReference type="Proteomes" id="UP000193391">
    <property type="component" value="Unassembled WGS sequence"/>
</dbReference>
<proteinExistence type="predicted"/>
<protein>
    <submittedName>
        <fullName evidence="1">Uncharacterized protein</fullName>
    </submittedName>
</protein>
<accession>A0A1Y2KWL6</accession>
<name>A0A1Y2KWL6_9PROT</name>
<keyword evidence="2" id="KW-1185">Reference proteome</keyword>
<sequence>MPSWVTAPVFWAAFLFGESGLFDFRLGNVALAMRCLMKYSHAETSFTATRKIKNTPSFQADKPIYI</sequence>
<evidence type="ECO:0000313" key="2">
    <source>
        <dbReference type="Proteomes" id="UP000193391"/>
    </source>
</evidence>
<dbReference type="EMBL" id="JFKA01000012">
    <property type="protein sequence ID" value="OSQ36081.1"/>
    <property type="molecule type" value="Genomic_DNA"/>
</dbReference>
<evidence type="ECO:0000313" key="1">
    <source>
        <dbReference type="EMBL" id="OSQ36081.1"/>
    </source>
</evidence>
<organism evidence="1 2">
    <name type="scientific">Thalassospira mesophila</name>
    <dbReference type="NCBI Taxonomy" id="1293891"/>
    <lineage>
        <taxon>Bacteria</taxon>
        <taxon>Pseudomonadati</taxon>
        <taxon>Pseudomonadota</taxon>
        <taxon>Alphaproteobacteria</taxon>
        <taxon>Rhodospirillales</taxon>
        <taxon>Thalassospiraceae</taxon>
        <taxon>Thalassospira</taxon>
    </lineage>
</organism>
<gene>
    <name evidence="1" type="ORF">TMES_18485</name>
</gene>
<comment type="caution">
    <text evidence="1">The sequence shown here is derived from an EMBL/GenBank/DDBJ whole genome shotgun (WGS) entry which is preliminary data.</text>
</comment>
<reference evidence="1 2" key="1">
    <citation type="submission" date="2014-03" db="EMBL/GenBank/DDBJ databases">
        <title>The draft genome sequence of Thalassospira mesophila JCM 18969.</title>
        <authorList>
            <person name="Lai Q."/>
            <person name="Shao Z."/>
        </authorList>
    </citation>
    <scope>NUCLEOTIDE SEQUENCE [LARGE SCALE GENOMIC DNA]</scope>
    <source>
        <strain evidence="1 2">JCM 18969</strain>
    </source>
</reference>